<dbReference type="EMBL" id="BQNB010014006">
    <property type="protein sequence ID" value="GJT22870.1"/>
    <property type="molecule type" value="Genomic_DNA"/>
</dbReference>
<accession>A0ABQ5C6Y5</accession>
<dbReference type="Proteomes" id="UP001151760">
    <property type="component" value="Unassembled WGS sequence"/>
</dbReference>
<feature type="coiled-coil region" evidence="1">
    <location>
        <begin position="48"/>
        <end position="103"/>
    </location>
</feature>
<protein>
    <submittedName>
        <fullName evidence="2">Uncharacterized protein</fullName>
    </submittedName>
</protein>
<name>A0ABQ5C6Y5_9ASTR</name>
<sequence length="223" mass="25523">MKDVFVSVENDLDETFKQNKLLKDLVLEASLAKDIKNLVITSCVEIRNKDLHDEIDRISKESKDVSNESKTTDRVCNDAFGVIQELSKRIVELEKDLSKFEAKSIAFEISLQHKSRENNYLKTVQKENENFMASLQIEMLIETRLIKIEGTYRYVQDDTCECGSDGEENPSDGIDSRVCMGFEKIRILIMRHGGLQRKSELRGRFCFIHGDDYISTSGEALAL</sequence>
<proteinExistence type="predicted"/>
<comment type="caution">
    <text evidence="2">The sequence shown here is derived from an EMBL/GenBank/DDBJ whole genome shotgun (WGS) entry which is preliminary data.</text>
</comment>
<evidence type="ECO:0000256" key="1">
    <source>
        <dbReference type="SAM" id="Coils"/>
    </source>
</evidence>
<keyword evidence="3" id="KW-1185">Reference proteome</keyword>
<gene>
    <name evidence="2" type="ORF">Tco_0892807</name>
</gene>
<evidence type="ECO:0000313" key="3">
    <source>
        <dbReference type="Proteomes" id="UP001151760"/>
    </source>
</evidence>
<organism evidence="2 3">
    <name type="scientific">Tanacetum coccineum</name>
    <dbReference type="NCBI Taxonomy" id="301880"/>
    <lineage>
        <taxon>Eukaryota</taxon>
        <taxon>Viridiplantae</taxon>
        <taxon>Streptophyta</taxon>
        <taxon>Embryophyta</taxon>
        <taxon>Tracheophyta</taxon>
        <taxon>Spermatophyta</taxon>
        <taxon>Magnoliopsida</taxon>
        <taxon>eudicotyledons</taxon>
        <taxon>Gunneridae</taxon>
        <taxon>Pentapetalae</taxon>
        <taxon>asterids</taxon>
        <taxon>campanulids</taxon>
        <taxon>Asterales</taxon>
        <taxon>Asteraceae</taxon>
        <taxon>Asteroideae</taxon>
        <taxon>Anthemideae</taxon>
        <taxon>Anthemidinae</taxon>
        <taxon>Tanacetum</taxon>
    </lineage>
</organism>
<reference evidence="2" key="2">
    <citation type="submission" date="2022-01" db="EMBL/GenBank/DDBJ databases">
        <authorList>
            <person name="Yamashiro T."/>
            <person name="Shiraishi A."/>
            <person name="Satake H."/>
            <person name="Nakayama K."/>
        </authorList>
    </citation>
    <scope>NUCLEOTIDE SEQUENCE</scope>
</reference>
<keyword evidence="1" id="KW-0175">Coiled coil</keyword>
<evidence type="ECO:0000313" key="2">
    <source>
        <dbReference type="EMBL" id="GJT22870.1"/>
    </source>
</evidence>
<reference evidence="2" key="1">
    <citation type="journal article" date="2022" name="Int. J. Mol. Sci.">
        <title>Draft Genome of Tanacetum Coccineum: Genomic Comparison of Closely Related Tanacetum-Family Plants.</title>
        <authorList>
            <person name="Yamashiro T."/>
            <person name="Shiraishi A."/>
            <person name="Nakayama K."/>
            <person name="Satake H."/>
        </authorList>
    </citation>
    <scope>NUCLEOTIDE SEQUENCE</scope>
</reference>